<dbReference type="OrthoDB" id="10264585at2759"/>
<dbReference type="PROSITE" id="PS50862">
    <property type="entry name" value="AA_TRNA_LIGASE_II"/>
    <property type="match status" value="1"/>
</dbReference>
<dbReference type="InterPro" id="IPR010978">
    <property type="entry name" value="tRNA-bd_arm"/>
</dbReference>
<dbReference type="NCBIfam" id="TIGR00414">
    <property type="entry name" value="serS"/>
    <property type="match status" value="1"/>
</dbReference>
<dbReference type="SUPFAM" id="SSF46589">
    <property type="entry name" value="tRNA-binding arm"/>
    <property type="match status" value="1"/>
</dbReference>
<dbReference type="InterPro" id="IPR033729">
    <property type="entry name" value="SerRS_core"/>
</dbReference>
<reference evidence="13" key="1">
    <citation type="journal article" date="2013" name="PLoS Genet.">
        <title>The genome of Spraguea lophii and the basis of host-microsporidian interactions.</title>
        <authorList>
            <person name="Campbell S.E."/>
            <person name="Williams T.A."/>
            <person name="Yousuf A."/>
            <person name="Soanes D.M."/>
            <person name="Paszkiewicz K.H."/>
            <person name="Williams B.A.P."/>
        </authorList>
    </citation>
    <scope>NUCLEOTIDE SEQUENCE [LARGE SCALE GENOMIC DNA]</scope>
    <source>
        <strain evidence="13">42_110</strain>
    </source>
</reference>
<dbReference type="HOGENOM" id="CLU_023797_0_1_1"/>
<dbReference type="CDD" id="cd00770">
    <property type="entry name" value="SerRS_core"/>
    <property type="match status" value="1"/>
</dbReference>
<evidence type="ECO:0000256" key="7">
    <source>
        <dbReference type="ARBA" id="ARBA00031113"/>
    </source>
</evidence>
<dbReference type="GO" id="GO:0006434">
    <property type="term" value="P:seryl-tRNA aminoacylation"/>
    <property type="evidence" value="ECO:0007669"/>
    <property type="project" value="InterPro"/>
</dbReference>
<dbReference type="OMA" id="FEETLYC"/>
<keyword evidence="3" id="KW-0547">Nucleotide-binding</keyword>
<evidence type="ECO:0000256" key="1">
    <source>
        <dbReference type="ARBA" id="ARBA00012840"/>
    </source>
</evidence>
<feature type="binding site" evidence="8">
    <location>
        <position position="402"/>
    </location>
    <ligand>
        <name>L-serine</name>
        <dbReference type="ChEBI" id="CHEBI:33384"/>
    </ligand>
</feature>
<dbReference type="GO" id="GO:0004828">
    <property type="term" value="F:serine-tRNA ligase activity"/>
    <property type="evidence" value="ECO:0007669"/>
    <property type="project" value="UniProtKB-EC"/>
</dbReference>
<evidence type="ECO:0000256" key="4">
    <source>
        <dbReference type="ARBA" id="ARBA00022840"/>
    </source>
</evidence>
<dbReference type="Gene3D" id="1.10.287.40">
    <property type="entry name" value="Serine-tRNA synthetase, tRNA binding domain"/>
    <property type="match status" value="1"/>
</dbReference>
<dbReference type="InterPro" id="IPR006195">
    <property type="entry name" value="aa-tRNA-synth_II"/>
</dbReference>
<dbReference type="GO" id="GO:0005524">
    <property type="term" value="F:ATP binding"/>
    <property type="evidence" value="ECO:0007669"/>
    <property type="project" value="UniProtKB-KW"/>
</dbReference>
<gene>
    <name evidence="12" type="ORF">SLOPH_1639</name>
</gene>
<evidence type="ECO:0000256" key="10">
    <source>
        <dbReference type="SAM" id="Coils"/>
    </source>
</evidence>
<evidence type="ECO:0000259" key="11">
    <source>
        <dbReference type="PROSITE" id="PS50862"/>
    </source>
</evidence>
<dbReference type="PRINTS" id="PR00981">
    <property type="entry name" value="TRNASYNTHSER"/>
</dbReference>
<feature type="binding site" evidence="9">
    <location>
        <begin position="296"/>
        <end position="299"/>
    </location>
    <ligand>
        <name>ATP</name>
        <dbReference type="ChEBI" id="CHEBI:30616"/>
    </ligand>
</feature>
<dbReference type="PIRSF" id="PIRSF001529">
    <property type="entry name" value="Ser-tRNA-synth_IIa"/>
    <property type="match status" value="1"/>
</dbReference>
<feature type="binding site" evidence="8">
    <location>
        <position position="280"/>
    </location>
    <ligand>
        <name>L-serine</name>
        <dbReference type="ChEBI" id="CHEBI:33384"/>
    </ligand>
</feature>
<dbReference type="EMBL" id="ATCN01001265">
    <property type="protein sequence ID" value="EPR77802.1"/>
    <property type="molecule type" value="Genomic_DNA"/>
</dbReference>
<dbReference type="Proteomes" id="UP000014978">
    <property type="component" value="Unassembled WGS sequence"/>
</dbReference>
<keyword evidence="2" id="KW-0436">Ligase</keyword>
<evidence type="ECO:0000256" key="6">
    <source>
        <dbReference type="ARBA" id="ARBA00023146"/>
    </source>
</evidence>
<dbReference type="InterPro" id="IPR002317">
    <property type="entry name" value="Ser-tRNA-ligase_type_1"/>
</dbReference>
<evidence type="ECO:0000256" key="5">
    <source>
        <dbReference type="ARBA" id="ARBA00022917"/>
    </source>
</evidence>
<comment type="caution">
    <text evidence="12">The sequence shown here is derived from an EMBL/GenBank/DDBJ whole genome shotgun (WGS) entry which is preliminary data.</text>
</comment>
<name>S7W7W2_SPRLO</name>
<protein>
    <recommendedName>
        <fullName evidence="1">serine--tRNA ligase</fullName>
        <ecNumber evidence="1">6.1.1.11</ecNumber>
    </recommendedName>
    <alternativeName>
        <fullName evidence="7">Seryl-tRNA synthetase</fullName>
    </alternativeName>
</protein>
<feature type="coiled-coil region" evidence="10">
    <location>
        <begin position="76"/>
        <end position="117"/>
    </location>
</feature>
<feature type="domain" description="Aminoacyl-transfer RNA synthetases class-II family profile" evidence="11">
    <location>
        <begin position="195"/>
        <end position="428"/>
    </location>
</feature>
<dbReference type="PANTHER" id="PTHR11778">
    <property type="entry name" value="SERYL-TRNA SYNTHETASE"/>
    <property type="match status" value="1"/>
</dbReference>
<feature type="binding site" evidence="8">
    <location>
        <position position="249"/>
    </location>
    <ligand>
        <name>L-serine</name>
        <dbReference type="ChEBI" id="CHEBI:33384"/>
    </ligand>
</feature>
<dbReference type="EC" id="6.1.1.11" evidence="1"/>
<feature type="binding site" evidence="8">
    <location>
        <position position="303"/>
    </location>
    <ligand>
        <name>L-serine</name>
        <dbReference type="ChEBI" id="CHEBI:33384"/>
    </ligand>
</feature>
<proteinExistence type="predicted"/>
<sequence>MLFFTLMIDIKFIRDDDKRKLVIKSEQDRFKPTDTVKLIYEADKEKKSKLYNLEQINKKYNALNKSNSELFKSLNKKVEELSIEETKKKIEENKDELQKIKEEKKMLEEELIKLDLQINDNLKNIGNILNSRVPVSKTEDDNGLIREFTPETVNNGKLGFAEIIDKIEGADMLRGAKITGHRGYYLMEELALLATALSKYAVDFLRAREYKLIQPPVMMYGSALKKTSQLSEFEDQLYNVGNEHYLVATSEQPISAFYMDERLQPSELPKKFAGQSLCFRKEAGAHGKDNQGIFRVHQFEKIEQFVICAPNESETMFDTMVGIAEEFYKSLKLKFRVVSIVSGEMNDAASLKYDLEAWFPNAGKFRELVSCSNCTDYQSRELDIRYGLSKIKDDKVYVHMLNATLCAVQRTLCCIVENYQDENGIVIPEALRGYFGEERINFKK</sequence>
<dbReference type="SUPFAM" id="SSF55681">
    <property type="entry name" value="Class II aaRS and biotin synthetases"/>
    <property type="match status" value="1"/>
</dbReference>
<dbReference type="Gene3D" id="3.30.930.10">
    <property type="entry name" value="Bira Bifunctional Protein, Domain 2"/>
    <property type="match status" value="1"/>
</dbReference>
<evidence type="ECO:0000256" key="3">
    <source>
        <dbReference type="ARBA" id="ARBA00022741"/>
    </source>
</evidence>
<feature type="site" description="Important for serine binding" evidence="8">
    <location>
        <position position="404"/>
    </location>
</feature>
<feature type="binding site" evidence="9">
    <location>
        <begin position="280"/>
        <end position="282"/>
    </location>
    <ligand>
        <name>ATP</name>
        <dbReference type="ChEBI" id="CHEBI:30616"/>
    </ligand>
</feature>
<evidence type="ECO:0000313" key="12">
    <source>
        <dbReference type="EMBL" id="EPR77802.1"/>
    </source>
</evidence>
<dbReference type="InterPro" id="IPR042103">
    <property type="entry name" value="SerRS_1_N_sf"/>
</dbReference>
<organism evidence="12 13">
    <name type="scientific">Spraguea lophii (strain 42_110)</name>
    <name type="common">Microsporidian parasite</name>
    <dbReference type="NCBI Taxonomy" id="1358809"/>
    <lineage>
        <taxon>Eukaryota</taxon>
        <taxon>Fungi</taxon>
        <taxon>Fungi incertae sedis</taxon>
        <taxon>Microsporidia</taxon>
        <taxon>Spragueidae</taxon>
        <taxon>Spraguea</taxon>
    </lineage>
</organism>
<dbReference type="STRING" id="1358809.S7W7W2"/>
<keyword evidence="4 9" id="KW-0067">ATP-binding</keyword>
<dbReference type="FunCoup" id="S7W7W2">
    <property type="interactions" value="211"/>
</dbReference>
<dbReference type="InterPro" id="IPR045864">
    <property type="entry name" value="aa-tRNA-synth_II/BPL/LPL"/>
</dbReference>
<accession>S7W7W2</accession>
<evidence type="ECO:0000256" key="8">
    <source>
        <dbReference type="PIRSR" id="PIRSR001529-1"/>
    </source>
</evidence>
<evidence type="ECO:0000256" key="9">
    <source>
        <dbReference type="PIRSR" id="PIRSR001529-2"/>
    </source>
</evidence>
<evidence type="ECO:0000313" key="13">
    <source>
        <dbReference type="Proteomes" id="UP000014978"/>
    </source>
</evidence>
<dbReference type="AlphaFoldDB" id="S7W7W2"/>
<dbReference type="VEuPathDB" id="MicrosporidiaDB:SLOPH_1639"/>
<keyword evidence="10" id="KW-0175">Coiled coil</keyword>
<keyword evidence="6 12" id="KW-0030">Aminoacyl-tRNA synthetase</keyword>
<dbReference type="InterPro" id="IPR002314">
    <property type="entry name" value="aa-tRNA-synt_IIb"/>
</dbReference>
<dbReference type="InParanoid" id="S7W7W2"/>
<feature type="binding site" evidence="9">
    <location>
        <begin position="367"/>
        <end position="370"/>
    </location>
    <ligand>
        <name>ATP</name>
        <dbReference type="ChEBI" id="CHEBI:30616"/>
    </ligand>
</feature>
<keyword evidence="5" id="KW-0648">Protein biosynthesis</keyword>
<evidence type="ECO:0000256" key="2">
    <source>
        <dbReference type="ARBA" id="ARBA00022598"/>
    </source>
</evidence>
<dbReference type="Pfam" id="PF00587">
    <property type="entry name" value="tRNA-synt_2b"/>
    <property type="match status" value="1"/>
</dbReference>
<keyword evidence="13" id="KW-1185">Reference proteome</keyword>